<name>A0ABS1DEM2_9PROT</name>
<feature type="compositionally biased region" description="Low complexity" evidence="4">
    <location>
        <begin position="525"/>
        <end position="534"/>
    </location>
</feature>
<sequence>MAASRAGPTATGRPAGDGGPTEPAPKHDPADLLARYRRAHDRRAPWEAHWRDCIAYTLPQRDGAVAPADPGQRATERIFDATAGDAAEQLAASLLAELTPPWSRWIGLAPGPGLDDAEAARLAPRLADAEAVLQGHFDRSNFAVEMHQCFLDLVVLGTACLSFEEAALGSPSAFRFTAVPLREAVLAEGPDGQLDVTYRRSELTGAQLVGRFGRAQAPEAALAGASDAEGQRFPVVEAVLPDGSAYDYAAVLDAAAGDGPRVLAEGRFGRSPFVNFRWMKAPGEVYGRSPVMRALPDIRTANKVVELTLKNASIAVTGIWQADDDGVLNPATVRLVPGTIIPKAVGSSGLTPLAAPGQFDVSELVLSDLRDRIQRTLLTGQLGQPASPHMTATEVLERSQETARVLGATYGRLQAELLTPLVARALSILSRRGEVDGLSLDGRTVQLQLRAPLAQLQAQKDVANTVGWIERVAALGDAGLATVDLAAAARWIGETMGVPAELIRPEPPTAPPDARPPAEPPRGAPTPAGQVGDV</sequence>
<comment type="subcellular location">
    <subcellularLocation>
        <location evidence="1">Virion</location>
    </subcellularLocation>
</comment>
<feature type="region of interest" description="Disordered" evidence="4">
    <location>
        <begin position="500"/>
        <end position="534"/>
    </location>
</feature>
<evidence type="ECO:0000256" key="2">
    <source>
        <dbReference type="ARBA" id="ARBA00022612"/>
    </source>
</evidence>
<dbReference type="InterPro" id="IPR020991">
    <property type="entry name" value="Connector_podovirus"/>
</dbReference>
<evidence type="ECO:0000313" key="6">
    <source>
        <dbReference type="Proteomes" id="UP001296873"/>
    </source>
</evidence>
<reference evidence="5 6" key="1">
    <citation type="journal article" date="2020" name="Microorganisms">
        <title>Osmotic Adaptation and Compatible Solute Biosynthesis of Phototrophic Bacteria as Revealed from Genome Analyses.</title>
        <authorList>
            <person name="Imhoff J.F."/>
            <person name="Rahn T."/>
            <person name="Kunzel S."/>
            <person name="Keller A."/>
            <person name="Neulinger S.C."/>
        </authorList>
    </citation>
    <scope>NUCLEOTIDE SEQUENCE [LARGE SCALE GENOMIC DNA]</scope>
    <source>
        <strain evidence="5 6">DSM 9895</strain>
    </source>
</reference>
<dbReference type="Pfam" id="PF12236">
    <property type="entry name" value="Head-tail_con"/>
    <property type="match status" value="1"/>
</dbReference>
<evidence type="ECO:0000256" key="1">
    <source>
        <dbReference type="ARBA" id="ARBA00004328"/>
    </source>
</evidence>
<protein>
    <submittedName>
        <fullName evidence="5">Phage tail protein</fullName>
    </submittedName>
</protein>
<keyword evidence="2" id="KW-1188">Viral release from host cell</keyword>
<keyword evidence="6" id="KW-1185">Reference proteome</keyword>
<gene>
    <name evidence="5" type="ORF">CKO28_10225</name>
</gene>
<evidence type="ECO:0000256" key="3">
    <source>
        <dbReference type="ARBA" id="ARBA00023219"/>
    </source>
</evidence>
<feature type="compositionally biased region" description="Pro residues" evidence="4">
    <location>
        <begin position="505"/>
        <end position="524"/>
    </location>
</feature>
<accession>A0ABS1DEM2</accession>
<feature type="region of interest" description="Disordered" evidence="4">
    <location>
        <begin position="1"/>
        <end position="29"/>
    </location>
</feature>
<keyword evidence="3" id="KW-0231">Viral genome packaging</keyword>
<evidence type="ECO:0000256" key="4">
    <source>
        <dbReference type="SAM" id="MobiDB-lite"/>
    </source>
</evidence>
<organism evidence="5 6">
    <name type="scientific">Rhodovibrio sodomensis</name>
    <dbReference type="NCBI Taxonomy" id="1088"/>
    <lineage>
        <taxon>Bacteria</taxon>
        <taxon>Pseudomonadati</taxon>
        <taxon>Pseudomonadota</taxon>
        <taxon>Alphaproteobacteria</taxon>
        <taxon>Rhodospirillales</taxon>
        <taxon>Rhodovibrionaceae</taxon>
        <taxon>Rhodovibrio</taxon>
    </lineage>
</organism>
<comment type="caution">
    <text evidence="5">The sequence shown here is derived from an EMBL/GenBank/DDBJ whole genome shotgun (WGS) entry which is preliminary data.</text>
</comment>
<proteinExistence type="predicted"/>
<evidence type="ECO:0000313" key="5">
    <source>
        <dbReference type="EMBL" id="MBK1668411.1"/>
    </source>
</evidence>
<dbReference type="Proteomes" id="UP001296873">
    <property type="component" value="Unassembled WGS sequence"/>
</dbReference>
<dbReference type="EMBL" id="NRRL01000022">
    <property type="protein sequence ID" value="MBK1668411.1"/>
    <property type="molecule type" value="Genomic_DNA"/>
</dbReference>